<keyword evidence="4" id="KW-0812">Transmembrane</keyword>
<evidence type="ECO:0000256" key="3">
    <source>
        <dbReference type="ARBA" id="ARBA00022475"/>
    </source>
</evidence>
<accession>A0A6N3FNS8</accession>
<sequence length="355" mass="41192">METKRIVFLDYLRAIACFMVILVHVCEAFYFNLDGISFSSNADRWWISFIDSSLRPCVPLFIMASAYLLVPLKDSTPVFFKRRFTRVCIPFIVWGLLYAFLPLLWGGHGWDGAKTHLLTFLYNFPSNAIHLWFVYMLIGVYFFMPILSPWLKQVGRKEELFFLGLWFLTTFWHYVKLCVPGGEIYGECSWNDFHILYYNAGYIGFLLMAHYVRTYIDWSLRKTLAVAVPVFLIGYAFSVGAFYHLSSVSSDPFVVEQPWRFCTPNVAMMTFALFIVFKKINWGSGWLYRGIFSISKLSYGMYLAHYMVLNLVYPHVAPHFNTPGTILVAGILIYAICYVLTKLLSYLPKSKYIVG</sequence>
<evidence type="ECO:0000313" key="7">
    <source>
        <dbReference type="EMBL" id="VYU53536.1"/>
    </source>
</evidence>
<dbReference type="InterPro" id="IPR002656">
    <property type="entry name" value="Acyl_transf_3_dom"/>
</dbReference>
<keyword evidence="5" id="KW-1133">Transmembrane helix</keyword>
<dbReference type="PANTHER" id="PTHR40074">
    <property type="entry name" value="O-ACETYLTRANSFERASE WECH"/>
    <property type="match status" value="1"/>
</dbReference>
<dbReference type="GO" id="GO:0005886">
    <property type="term" value="C:plasma membrane"/>
    <property type="evidence" value="ECO:0007669"/>
    <property type="project" value="UniProtKB-SubCell"/>
</dbReference>
<dbReference type="RefSeq" id="WP_021980427.1">
    <property type="nucleotide sequence ID" value="NZ_CACRUT010000023.1"/>
</dbReference>
<comment type="similarity">
    <text evidence="2">Belongs to the acyltransferase 3 family.</text>
</comment>
<evidence type="ECO:0000256" key="4">
    <source>
        <dbReference type="ARBA" id="ARBA00022692"/>
    </source>
</evidence>
<keyword evidence="3" id="KW-1003">Cell membrane</keyword>
<dbReference type="GO" id="GO:0016413">
    <property type="term" value="F:O-acetyltransferase activity"/>
    <property type="evidence" value="ECO:0007669"/>
    <property type="project" value="TreeGrafter"/>
</dbReference>
<evidence type="ECO:0000256" key="5">
    <source>
        <dbReference type="ARBA" id="ARBA00022989"/>
    </source>
</evidence>
<dbReference type="AlphaFoldDB" id="A0A6N3FNS8"/>
<evidence type="ECO:0000256" key="6">
    <source>
        <dbReference type="ARBA" id="ARBA00023136"/>
    </source>
</evidence>
<evidence type="ECO:0000256" key="2">
    <source>
        <dbReference type="ARBA" id="ARBA00007400"/>
    </source>
</evidence>
<dbReference type="GO" id="GO:0009246">
    <property type="term" value="P:enterobacterial common antigen biosynthetic process"/>
    <property type="evidence" value="ECO:0007669"/>
    <property type="project" value="TreeGrafter"/>
</dbReference>
<gene>
    <name evidence="7" type="primary">yiaH</name>
    <name evidence="7" type="ORF">PCLFYP37_00138</name>
</gene>
<evidence type="ECO:0000256" key="1">
    <source>
        <dbReference type="ARBA" id="ARBA00004651"/>
    </source>
</evidence>
<dbReference type="PANTHER" id="PTHR40074:SF2">
    <property type="entry name" value="O-ACETYLTRANSFERASE WECH"/>
    <property type="match status" value="1"/>
</dbReference>
<keyword evidence="6" id="KW-0472">Membrane</keyword>
<comment type="subcellular location">
    <subcellularLocation>
        <location evidence="1">Cell membrane</location>
        <topology evidence="1">Multi-pass membrane protein</topology>
    </subcellularLocation>
</comment>
<organism evidence="7">
    <name type="scientific">Paraprevotella clara</name>
    <dbReference type="NCBI Taxonomy" id="454154"/>
    <lineage>
        <taxon>Bacteria</taxon>
        <taxon>Pseudomonadati</taxon>
        <taxon>Bacteroidota</taxon>
        <taxon>Bacteroidia</taxon>
        <taxon>Bacteroidales</taxon>
        <taxon>Prevotellaceae</taxon>
        <taxon>Paraprevotella</taxon>
    </lineage>
</organism>
<name>A0A6N3FNS8_9BACT</name>
<dbReference type="Pfam" id="PF01757">
    <property type="entry name" value="Acyl_transf_3"/>
    <property type="match status" value="1"/>
</dbReference>
<reference evidence="7" key="1">
    <citation type="submission" date="2019-11" db="EMBL/GenBank/DDBJ databases">
        <authorList>
            <person name="Feng L."/>
        </authorList>
    </citation>
    <scope>NUCLEOTIDE SEQUENCE</scope>
    <source>
        <strain evidence="7">PclaraLFYP37</strain>
    </source>
</reference>
<proteinExistence type="inferred from homology"/>
<protein>
    <submittedName>
        <fullName evidence="7">Inner membrane protein YiaH</fullName>
    </submittedName>
</protein>
<dbReference type="EMBL" id="CACRUT010000023">
    <property type="protein sequence ID" value="VYU53536.1"/>
    <property type="molecule type" value="Genomic_DNA"/>
</dbReference>